<evidence type="ECO:0000313" key="2">
    <source>
        <dbReference type="EMBL" id="MCC3145324.1"/>
    </source>
</evidence>
<keyword evidence="1" id="KW-1133">Transmembrane helix</keyword>
<gene>
    <name evidence="2" type="ORF">LJ207_08310</name>
</gene>
<reference evidence="2 3" key="1">
    <citation type="submission" date="2021-10" db="EMBL/GenBank/DDBJ databases">
        <authorList>
            <person name="Grouzdev D.S."/>
            <person name="Pantiukh K.S."/>
            <person name="Krutkina M.S."/>
        </authorList>
    </citation>
    <scope>NUCLEOTIDE SEQUENCE [LARGE SCALE GENOMIC DNA]</scope>
    <source>
        <strain evidence="2 3">Z-7514</strain>
    </source>
</reference>
<comment type="caution">
    <text evidence="2">The sequence shown here is derived from an EMBL/GenBank/DDBJ whole genome shotgun (WGS) entry which is preliminary data.</text>
</comment>
<dbReference type="EMBL" id="JAJFAT010000010">
    <property type="protein sequence ID" value="MCC3145324.1"/>
    <property type="molecule type" value="Genomic_DNA"/>
</dbReference>
<keyword evidence="1" id="KW-0472">Membrane</keyword>
<keyword evidence="1" id="KW-0812">Transmembrane</keyword>
<protein>
    <submittedName>
        <fullName evidence="2">Uncharacterized protein</fullName>
    </submittedName>
</protein>
<sequence length="115" mass="12737">MKKLYISLIAIFALIIGIFTPLVSAPMIGQISYFSDAQGGALFIFMLALISLILTINKYFKHLAITALSALAFNIYTFIQLKESAGENVELLVYEYGWIFLILGSLLLLIAALKK</sequence>
<feature type="transmembrane region" description="Helical" evidence="1">
    <location>
        <begin position="40"/>
        <end position="56"/>
    </location>
</feature>
<evidence type="ECO:0000256" key="1">
    <source>
        <dbReference type="SAM" id="Phobius"/>
    </source>
</evidence>
<organism evidence="2 3">
    <name type="scientific">Halanaerobium polyolivorans</name>
    <dbReference type="NCBI Taxonomy" id="2886943"/>
    <lineage>
        <taxon>Bacteria</taxon>
        <taxon>Bacillati</taxon>
        <taxon>Bacillota</taxon>
        <taxon>Clostridia</taxon>
        <taxon>Halanaerobiales</taxon>
        <taxon>Halanaerobiaceae</taxon>
        <taxon>Halanaerobium</taxon>
    </lineage>
</organism>
<evidence type="ECO:0000313" key="3">
    <source>
        <dbReference type="Proteomes" id="UP001199296"/>
    </source>
</evidence>
<name>A0AAW4X0I2_9FIRM</name>
<dbReference type="Proteomes" id="UP001199296">
    <property type="component" value="Unassembled WGS sequence"/>
</dbReference>
<proteinExistence type="predicted"/>
<keyword evidence="3" id="KW-1185">Reference proteome</keyword>
<dbReference type="AlphaFoldDB" id="A0AAW4X0I2"/>
<dbReference type="RefSeq" id="WP_229345963.1">
    <property type="nucleotide sequence ID" value="NZ_JAJFAT010000010.1"/>
</dbReference>
<feature type="transmembrane region" description="Helical" evidence="1">
    <location>
        <begin position="93"/>
        <end position="113"/>
    </location>
</feature>
<accession>A0AAW4X0I2</accession>
<feature type="transmembrane region" description="Helical" evidence="1">
    <location>
        <begin position="63"/>
        <end position="81"/>
    </location>
</feature>